<dbReference type="PATRIC" id="fig|1193729.4.peg.636"/>
<keyword evidence="6 7" id="KW-0961">Cell wall biogenesis/degradation</keyword>
<evidence type="ECO:0000256" key="4">
    <source>
        <dbReference type="ARBA" id="ARBA00022984"/>
    </source>
</evidence>
<feature type="domain" description="Mur ligase central" evidence="11">
    <location>
        <begin position="106"/>
        <end position="310"/>
    </location>
</feature>
<dbReference type="GO" id="GO:0005524">
    <property type="term" value="F:ATP binding"/>
    <property type="evidence" value="ECO:0007669"/>
    <property type="project" value="UniProtKB-UniRule"/>
</dbReference>
<dbReference type="GO" id="GO:0009252">
    <property type="term" value="P:peptidoglycan biosynthetic process"/>
    <property type="evidence" value="ECO:0007669"/>
    <property type="project" value="UniProtKB-UniRule"/>
</dbReference>
<feature type="binding site" evidence="7">
    <location>
        <position position="185"/>
    </location>
    <ligand>
        <name>UDP-N-acetyl-alpha-D-muramoyl-L-alanyl-D-glutamate</name>
        <dbReference type="ChEBI" id="CHEBI:83900"/>
    </ligand>
</feature>
<dbReference type="EMBL" id="CP003539">
    <property type="protein sequence ID" value="AFX99369.1"/>
    <property type="molecule type" value="Genomic_DNA"/>
</dbReference>
<dbReference type="SUPFAM" id="SSF63418">
    <property type="entry name" value="MurE/MurF N-terminal domain"/>
    <property type="match status" value="1"/>
</dbReference>
<dbReference type="Pfam" id="PF02875">
    <property type="entry name" value="Mur_ligase_C"/>
    <property type="match status" value="1"/>
</dbReference>
<dbReference type="Gene3D" id="3.90.190.20">
    <property type="entry name" value="Mur ligase, C-terminal domain"/>
    <property type="match status" value="1"/>
</dbReference>
<dbReference type="InterPro" id="IPR036615">
    <property type="entry name" value="Mur_ligase_C_dom_sf"/>
</dbReference>
<evidence type="ECO:0000313" key="12">
    <source>
        <dbReference type="EMBL" id="AFX99369.1"/>
    </source>
</evidence>
<keyword evidence="7" id="KW-0963">Cytoplasm</keyword>
<dbReference type="AlphaFoldDB" id="K7YS47"/>
<dbReference type="Gene3D" id="3.40.1190.10">
    <property type="entry name" value="Mur-like, catalytic domain"/>
    <property type="match status" value="1"/>
</dbReference>
<comment type="cofactor">
    <cofactor evidence="7">
        <name>Mg(2+)</name>
        <dbReference type="ChEBI" id="CHEBI:18420"/>
    </cofactor>
</comment>
<feature type="binding site" evidence="7">
    <location>
        <begin position="150"/>
        <end position="151"/>
    </location>
    <ligand>
        <name>UDP-N-acetyl-alpha-D-muramoyl-L-alanyl-D-glutamate</name>
        <dbReference type="ChEBI" id="CHEBI:83900"/>
    </ligand>
</feature>
<feature type="binding site" evidence="7">
    <location>
        <position position="382"/>
    </location>
    <ligand>
        <name>meso-2,6-diaminopimelate</name>
        <dbReference type="ChEBI" id="CHEBI:57791"/>
    </ligand>
</feature>
<keyword evidence="7" id="KW-0067">ATP-binding</keyword>
<evidence type="ECO:0000256" key="1">
    <source>
        <dbReference type="ARBA" id="ARBA00005898"/>
    </source>
</evidence>
<accession>K7YS47</accession>
<dbReference type="HOGENOM" id="CLU_022291_3_1_5"/>
<keyword evidence="13" id="KW-1185">Reference proteome</keyword>
<dbReference type="GO" id="GO:0005737">
    <property type="term" value="C:cytoplasm"/>
    <property type="evidence" value="ECO:0007669"/>
    <property type="project" value="UniProtKB-SubCell"/>
</dbReference>
<feature type="binding site" evidence="7">
    <location>
        <position position="183"/>
    </location>
    <ligand>
        <name>UDP-N-acetyl-alpha-D-muramoyl-L-alanyl-D-glutamate</name>
        <dbReference type="ChEBI" id="CHEBI:83900"/>
    </ligand>
</feature>
<dbReference type="Gene3D" id="3.40.1390.10">
    <property type="entry name" value="MurE/MurF, N-terminal domain"/>
    <property type="match status" value="1"/>
</dbReference>
<keyword evidence="5 7" id="KW-0131">Cell cycle</keyword>
<proteinExistence type="inferred from homology"/>
<keyword evidence="7" id="KW-0547">Nucleotide-binding</keyword>
<evidence type="ECO:0000256" key="3">
    <source>
        <dbReference type="ARBA" id="ARBA00022960"/>
    </source>
</evidence>
<dbReference type="InterPro" id="IPR035911">
    <property type="entry name" value="MurE/MurF_N"/>
</dbReference>
<dbReference type="Proteomes" id="UP000010077">
    <property type="component" value="Chromosome"/>
</dbReference>
<comment type="subcellular location">
    <subcellularLocation>
        <location evidence="7 8">Cytoplasm</location>
    </subcellularLocation>
</comment>
<dbReference type="RefSeq" id="WP_015088867.1">
    <property type="nucleotide sequence ID" value="NC_019566.1"/>
</dbReference>
<dbReference type="STRING" id="1193729.A1OE_1193"/>
<feature type="binding site" evidence="7">
    <location>
        <position position="458"/>
    </location>
    <ligand>
        <name>meso-2,6-diaminopimelate</name>
        <dbReference type="ChEBI" id="CHEBI:57791"/>
    </ligand>
</feature>
<feature type="short sequence motif" description="Meso-diaminopimelate recognition motif" evidence="7">
    <location>
        <begin position="406"/>
        <end position="409"/>
    </location>
</feature>
<comment type="pathway">
    <text evidence="7 8">Cell wall biogenesis; peptidoglycan biosynthesis.</text>
</comment>
<evidence type="ECO:0000256" key="5">
    <source>
        <dbReference type="ARBA" id="ARBA00023306"/>
    </source>
</evidence>
<dbReference type="InterPro" id="IPR004101">
    <property type="entry name" value="Mur_ligase_C"/>
</dbReference>
<dbReference type="eggNOG" id="COG0769">
    <property type="taxonomic scope" value="Bacteria"/>
</dbReference>
<dbReference type="InterPro" id="IPR013221">
    <property type="entry name" value="Mur_ligase_cen"/>
</dbReference>
<comment type="PTM">
    <text evidence="7">Carboxylation is probably crucial for Mg(2+) binding and, consequently, for the gamma-phosphate positioning of ATP.</text>
</comment>
<dbReference type="GO" id="GO:0008765">
    <property type="term" value="F:UDP-N-acetylmuramoylalanyl-D-glutamate-2,6-diaminopimelate ligase activity"/>
    <property type="evidence" value="ECO:0007669"/>
    <property type="project" value="UniProtKB-UniRule"/>
</dbReference>
<keyword evidence="3 7" id="KW-0133">Cell shape</keyword>
<dbReference type="SUPFAM" id="SSF53244">
    <property type="entry name" value="MurD-like peptide ligases, peptide-binding domain"/>
    <property type="match status" value="1"/>
</dbReference>
<dbReference type="GO" id="GO:0000287">
    <property type="term" value="F:magnesium ion binding"/>
    <property type="evidence" value="ECO:0007669"/>
    <property type="project" value="UniProtKB-UniRule"/>
</dbReference>
<reference evidence="12 13" key="1">
    <citation type="journal article" date="2012" name="Proc. Natl. Acad. Sci. U.S.A.">
        <title>Genome streamlining and chemical defense in a coral reef symbiosis.</title>
        <authorList>
            <person name="Kwan J.C."/>
            <person name="Donia M.S."/>
            <person name="Han A.W."/>
            <person name="Hirose E."/>
            <person name="Haygood M.G."/>
            <person name="Schmidt E.W."/>
        </authorList>
    </citation>
    <scope>NUCLEOTIDE SEQUENCE [LARGE SCALE GENOMIC DNA]</scope>
    <source>
        <strain evidence="12 13">L2</strain>
    </source>
</reference>
<dbReference type="GO" id="GO:0051301">
    <property type="term" value="P:cell division"/>
    <property type="evidence" value="ECO:0007669"/>
    <property type="project" value="UniProtKB-KW"/>
</dbReference>
<dbReference type="EC" id="6.3.2.13" evidence="7"/>
<dbReference type="NCBIfam" id="NF001126">
    <property type="entry name" value="PRK00139.1-4"/>
    <property type="match status" value="1"/>
</dbReference>
<dbReference type="HAMAP" id="MF_00208">
    <property type="entry name" value="MurE"/>
    <property type="match status" value="1"/>
</dbReference>
<dbReference type="PANTHER" id="PTHR23135">
    <property type="entry name" value="MUR LIGASE FAMILY MEMBER"/>
    <property type="match status" value="1"/>
</dbReference>
<evidence type="ECO:0000259" key="11">
    <source>
        <dbReference type="Pfam" id="PF08245"/>
    </source>
</evidence>
<evidence type="ECO:0000259" key="10">
    <source>
        <dbReference type="Pfam" id="PF02875"/>
    </source>
</evidence>
<protein>
    <recommendedName>
        <fullName evidence="7">UDP-N-acetylmuramoyl-L-alanyl-D-glutamate--2,6-diaminopimelate ligase</fullName>
        <ecNumber evidence="7">6.3.2.13</ecNumber>
    </recommendedName>
    <alternativeName>
        <fullName evidence="7">Meso-A2pm-adding enzyme</fullName>
    </alternativeName>
    <alternativeName>
        <fullName evidence="7">Meso-diaminopimelate-adding enzyme</fullName>
    </alternativeName>
    <alternativeName>
        <fullName evidence="7">UDP-MurNAc-L-Ala-D-Glu:meso-diaminopimelate ligase</fullName>
    </alternativeName>
    <alternativeName>
        <fullName evidence="7">UDP-MurNAc-tripeptide synthetase</fullName>
    </alternativeName>
    <alternativeName>
        <fullName evidence="7">UDP-N-acetylmuramyl-tripeptide synthetase</fullName>
    </alternativeName>
</protein>
<dbReference type="NCBIfam" id="NF001124">
    <property type="entry name" value="PRK00139.1-2"/>
    <property type="match status" value="1"/>
</dbReference>
<dbReference type="SUPFAM" id="SSF53623">
    <property type="entry name" value="MurD-like peptide ligases, catalytic domain"/>
    <property type="match status" value="1"/>
</dbReference>
<comment type="caution">
    <text evidence="7">Lacks conserved residue(s) required for the propagation of feature annotation.</text>
</comment>
<organism evidence="12 13">
    <name type="scientific">Candidatus Endolissoclinum faulkneri L2</name>
    <dbReference type="NCBI Taxonomy" id="1193729"/>
    <lineage>
        <taxon>Bacteria</taxon>
        <taxon>Pseudomonadati</taxon>
        <taxon>Pseudomonadota</taxon>
        <taxon>Alphaproteobacteria</taxon>
        <taxon>Rhodospirillales</taxon>
        <taxon>Rhodospirillaceae</taxon>
        <taxon>Candidatus Endolissoclinum</taxon>
    </lineage>
</organism>
<feature type="binding site" evidence="7">
    <location>
        <position position="454"/>
    </location>
    <ligand>
        <name>meso-2,6-diaminopimelate</name>
        <dbReference type="ChEBI" id="CHEBI:57791"/>
    </ligand>
</feature>
<feature type="binding site" evidence="7">
    <location>
        <begin position="108"/>
        <end position="114"/>
    </location>
    <ligand>
        <name>ATP</name>
        <dbReference type="ChEBI" id="CHEBI:30616"/>
    </ligand>
</feature>
<keyword evidence="2 7" id="KW-0132">Cell division</keyword>
<feature type="domain" description="Mur ligase C-terminal" evidence="10">
    <location>
        <begin position="332"/>
        <end position="456"/>
    </location>
</feature>
<dbReference type="KEGG" id="thal:A1OE_1193"/>
<comment type="similarity">
    <text evidence="1 7">Belongs to the MurCDEF family. MurE subfamily.</text>
</comment>
<name>K7YS47_9PROT</name>
<comment type="catalytic activity">
    <reaction evidence="7">
        <text>UDP-N-acetyl-alpha-D-muramoyl-L-alanyl-D-glutamate + meso-2,6-diaminopimelate + ATP = UDP-N-acetyl-alpha-D-muramoyl-L-alanyl-gamma-D-glutamyl-meso-2,6-diaminopimelate + ADP + phosphate + H(+)</text>
        <dbReference type="Rhea" id="RHEA:23676"/>
        <dbReference type="ChEBI" id="CHEBI:15378"/>
        <dbReference type="ChEBI" id="CHEBI:30616"/>
        <dbReference type="ChEBI" id="CHEBI:43474"/>
        <dbReference type="ChEBI" id="CHEBI:57791"/>
        <dbReference type="ChEBI" id="CHEBI:83900"/>
        <dbReference type="ChEBI" id="CHEBI:83905"/>
        <dbReference type="ChEBI" id="CHEBI:456216"/>
        <dbReference type="EC" id="6.3.2.13"/>
    </reaction>
</comment>
<feature type="modified residue" description="N6-carboxylysine" evidence="7">
    <location>
        <position position="217"/>
    </location>
</feature>
<keyword evidence="4 7" id="KW-0573">Peptidoglycan synthesis</keyword>
<evidence type="ECO:0000313" key="13">
    <source>
        <dbReference type="Proteomes" id="UP000010077"/>
    </source>
</evidence>
<comment type="function">
    <text evidence="7">Catalyzes the addition of meso-diaminopimelic acid to the nucleotide precursor UDP-N-acetylmuramoyl-L-alanyl-D-glutamate (UMAG) in the biosynthesis of bacterial cell-wall peptidoglycan.</text>
</comment>
<dbReference type="InterPro" id="IPR000713">
    <property type="entry name" value="Mur_ligase_N"/>
</dbReference>
<evidence type="ECO:0000256" key="2">
    <source>
        <dbReference type="ARBA" id="ARBA00022618"/>
    </source>
</evidence>
<dbReference type="Pfam" id="PF01225">
    <property type="entry name" value="Mur_ligase"/>
    <property type="match status" value="1"/>
</dbReference>
<dbReference type="NCBIfam" id="TIGR01085">
    <property type="entry name" value="murE"/>
    <property type="match status" value="1"/>
</dbReference>
<evidence type="ECO:0000256" key="8">
    <source>
        <dbReference type="RuleBase" id="RU004135"/>
    </source>
</evidence>
<evidence type="ECO:0000256" key="6">
    <source>
        <dbReference type="ARBA" id="ARBA00023316"/>
    </source>
</evidence>
<gene>
    <name evidence="7 12" type="primary">murE</name>
    <name evidence="12" type="ORF">A1OE_1193</name>
</gene>
<feature type="binding site" evidence="7">
    <location>
        <position position="31"/>
    </location>
    <ligand>
        <name>UDP-N-acetyl-alpha-D-muramoyl-L-alanyl-D-glutamate</name>
        <dbReference type="ChEBI" id="CHEBI:83900"/>
    </ligand>
</feature>
<keyword evidence="7" id="KW-0460">Magnesium</keyword>
<sequence>MRLSALINYQDLSSMTLVSEDPEILGLTADSRKIQPGFLFAALPGSRLDGRNYILEAIANGAIIVLTTPNIIECAVGIVRDKNPRRQLALMAARFYSKQPKTCVAVTGTNGKTSVADFTRQIWHSAGYLASSIGTLGTTVENIITNSNLTTPDAVEIHKILHNLAQANINHSVLEASSHGLDQFRLDGVHIRTAAFTNLTRDHFDYHINIDNYRRAKLGLFERVMLSGGTAVINIDSPEFNNFYTVAKRNQHQIVSYGMHSSARLRIISQRIQPNGQELEITIDGNYYLVKLTLIGNFQAWNVLCALGLAISSGTPIRLALEALPLLTSVRGRLERVAVLENEAAIYVDYAHTSHALKSVLQAVRPHTNGKLWCILGCGGDRDPGKRSMIGATAGEYADRAIITDDNPRSENPAKIRATILASCKNGIEISDRRTAIYETIAKLDTGDILIIAGKGHENVQEINEMKYPLNDSCIVREAITAIKYSR</sequence>
<evidence type="ECO:0000259" key="9">
    <source>
        <dbReference type="Pfam" id="PF01225"/>
    </source>
</evidence>
<feature type="domain" description="Mur ligase N-terminal catalytic" evidence="9">
    <location>
        <begin position="24"/>
        <end position="95"/>
    </location>
</feature>
<dbReference type="Pfam" id="PF08245">
    <property type="entry name" value="Mur_ligase_M"/>
    <property type="match status" value="1"/>
</dbReference>
<evidence type="ECO:0000256" key="7">
    <source>
        <dbReference type="HAMAP-Rule" id="MF_00208"/>
    </source>
</evidence>
<keyword evidence="7" id="KW-0436">Ligase</keyword>
<feature type="binding site" evidence="7">
    <location>
        <position position="177"/>
    </location>
    <ligand>
        <name>UDP-N-acetyl-alpha-D-muramoyl-L-alanyl-D-glutamate</name>
        <dbReference type="ChEBI" id="CHEBI:83900"/>
    </ligand>
</feature>
<dbReference type="InterPro" id="IPR036565">
    <property type="entry name" value="Mur-like_cat_sf"/>
</dbReference>
<dbReference type="UniPathway" id="UPA00219"/>
<dbReference type="GO" id="GO:0008360">
    <property type="term" value="P:regulation of cell shape"/>
    <property type="evidence" value="ECO:0007669"/>
    <property type="project" value="UniProtKB-KW"/>
</dbReference>
<dbReference type="InterPro" id="IPR005761">
    <property type="entry name" value="UDP-N-AcMur-Glu-dNH2Pim_ligase"/>
</dbReference>
<feature type="binding site" evidence="7">
    <location>
        <begin position="406"/>
        <end position="409"/>
    </location>
    <ligand>
        <name>meso-2,6-diaminopimelate</name>
        <dbReference type="ChEBI" id="CHEBI:57791"/>
    </ligand>
</feature>
<dbReference type="GO" id="GO:0071555">
    <property type="term" value="P:cell wall organization"/>
    <property type="evidence" value="ECO:0007669"/>
    <property type="project" value="UniProtKB-KW"/>
</dbReference>
<dbReference type="PANTHER" id="PTHR23135:SF4">
    <property type="entry name" value="UDP-N-ACETYLMURAMOYL-L-ALANYL-D-GLUTAMATE--2,6-DIAMINOPIMELATE LIGASE MURE HOMOLOG, CHLOROPLASTIC"/>
    <property type="match status" value="1"/>
</dbReference>